<dbReference type="Proteomes" id="UP000199345">
    <property type="component" value="Unassembled WGS sequence"/>
</dbReference>
<feature type="transmembrane region" description="Helical" evidence="1">
    <location>
        <begin position="12"/>
        <end position="29"/>
    </location>
</feature>
<keyword evidence="1" id="KW-0472">Membrane</keyword>
<evidence type="ECO:0000313" key="3">
    <source>
        <dbReference type="Proteomes" id="UP000199345"/>
    </source>
</evidence>
<name>A0A1H9YUD2_9PROT</name>
<keyword evidence="1" id="KW-1133">Transmembrane helix</keyword>
<organism evidence="2 3">
    <name type="scientific">Nitrosomonas marina</name>
    <dbReference type="NCBI Taxonomy" id="917"/>
    <lineage>
        <taxon>Bacteria</taxon>
        <taxon>Pseudomonadati</taxon>
        <taxon>Pseudomonadota</taxon>
        <taxon>Betaproteobacteria</taxon>
        <taxon>Nitrosomonadales</taxon>
        <taxon>Nitrosomonadaceae</taxon>
        <taxon>Nitrosomonas</taxon>
    </lineage>
</organism>
<proteinExistence type="predicted"/>
<dbReference type="EMBL" id="FOIA01000002">
    <property type="protein sequence ID" value="SES72695.1"/>
    <property type="molecule type" value="Genomic_DNA"/>
</dbReference>
<protein>
    <submittedName>
        <fullName evidence="2">Uncharacterized protein</fullName>
    </submittedName>
</protein>
<evidence type="ECO:0000313" key="2">
    <source>
        <dbReference type="EMBL" id="SES72695.1"/>
    </source>
</evidence>
<reference evidence="3" key="1">
    <citation type="submission" date="2016-10" db="EMBL/GenBank/DDBJ databases">
        <authorList>
            <person name="Varghese N."/>
            <person name="Submissions S."/>
        </authorList>
    </citation>
    <scope>NUCLEOTIDE SEQUENCE [LARGE SCALE GENOMIC DNA]</scope>
    <source>
        <strain evidence="3">Nm71</strain>
    </source>
</reference>
<keyword evidence="1" id="KW-0812">Transmembrane</keyword>
<evidence type="ECO:0000256" key="1">
    <source>
        <dbReference type="SAM" id="Phobius"/>
    </source>
</evidence>
<gene>
    <name evidence="2" type="ORF">SAMN05216326_102174</name>
</gene>
<accession>A0A1H9YUD2</accession>
<keyword evidence="3" id="KW-1185">Reference proteome</keyword>
<dbReference type="AlphaFoldDB" id="A0A1H9YUD2"/>
<sequence>MIQFKTFQKMRRIAYSLAITLIGMTPFNITNRREIKFNSTIRNYAENS</sequence>